<dbReference type="OrthoDB" id="1938138at2759"/>
<evidence type="ECO:0000256" key="1">
    <source>
        <dbReference type="ARBA" id="ARBA00004123"/>
    </source>
</evidence>
<reference evidence="8" key="1">
    <citation type="journal article" date="2013" name="PLoS Genet.">
        <title>The genome of Spraguea lophii and the basis of host-microsporidian interactions.</title>
        <authorList>
            <person name="Campbell S.E."/>
            <person name="Williams T.A."/>
            <person name="Yousuf A."/>
            <person name="Soanes D.M."/>
            <person name="Paszkiewicz K.H."/>
            <person name="Williams B.A.P."/>
        </authorList>
    </citation>
    <scope>NUCLEOTIDE SEQUENCE [LARGE SCALE GENOMIC DNA]</scope>
    <source>
        <strain evidence="8">42_110</strain>
    </source>
</reference>
<dbReference type="PANTHER" id="PTHR12772:SF0">
    <property type="entry name" value="DNA REPLICATION COMPLEX GINS PROTEIN PSF2"/>
    <property type="match status" value="1"/>
</dbReference>
<dbReference type="OMA" id="GPYYMEL"/>
<dbReference type="SUPFAM" id="SSF158573">
    <property type="entry name" value="GINS helical bundle-like"/>
    <property type="match status" value="1"/>
</dbReference>
<feature type="domain" description="DNA replication complex GINS protein PSF2 N-terminal" evidence="6">
    <location>
        <begin position="9"/>
        <end position="60"/>
    </location>
</feature>
<dbReference type="VEuPathDB" id="MicrosporidiaDB:SLOPH_304"/>
<dbReference type="SUPFAM" id="SSF160059">
    <property type="entry name" value="PriA/YqbF domain"/>
    <property type="match status" value="1"/>
</dbReference>
<evidence type="ECO:0000313" key="8">
    <source>
        <dbReference type="Proteomes" id="UP000014978"/>
    </source>
</evidence>
<dbReference type="Gene3D" id="1.20.58.1020">
    <property type="match status" value="1"/>
</dbReference>
<proteinExistence type="inferred from homology"/>
<dbReference type="STRING" id="1358809.S7XSN4"/>
<dbReference type="InterPro" id="IPR021151">
    <property type="entry name" value="GINS_A"/>
</dbReference>
<dbReference type="GO" id="GO:0000727">
    <property type="term" value="P:double-strand break repair via break-induced replication"/>
    <property type="evidence" value="ECO:0007669"/>
    <property type="project" value="TreeGrafter"/>
</dbReference>
<comment type="subcellular location">
    <subcellularLocation>
        <location evidence="1">Nucleus</location>
    </subcellularLocation>
</comment>
<dbReference type="HOGENOM" id="CLU_078274_3_1_1"/>
<dbReference type="GO" id="GO:0000811">
    <property type="term" value="C:GINS complex"/>
    <property type="evidence" value="ECO:0007669"/>
    <property type="project" value="TreeGrafter"/>
</dbReference>
<evidence type="ECO:0000256" key="2">
    <source>
        <dbReference type="ARBA" id="ARBA00010565"/>
    </source>
</evidence>
<sequence>MKAIDLLHIAYQEDVEIEPIVTIPIIHMIEYDYGPFIPPNIAEVPLFVALMLKKSSMCRIRTPKYLEIEYLDRIYNEEVENKDEYISIYPYIFELYLVFCEHSYNMENREEVKRKVKDIQDVRLKKTKNGIKMVDGTALNLNNLTAFEYNQIKEYLIPAIKIIRNMRKM</sequence>
<dbReference type="InterPro" id="IPR007257">
    <property type="entry name" value="GINS_Psf2"/>
</dbReference>
<dbReference type="GO" id="GO:0006260">
    <property type="term" value="P:DNA replication"/>
    <property type="evidence" value="ECO:0007669"/>
    <property type="project" value="UniProtKB-KW"/>
</dbReference>
<organism evidence="7 8">
    <name type="scientific">Spraguea lophii (strain 42_110)</name>
    <name type="common">Microsporidian parasite</name>
    <dbReference type="NCBI Taxonomy" id="1358809"/>
    <lineage>
        <taxon>Eukaryota</taxon>
        <taxon>Fungi</taxon>
        <taxon>Fungi incertae sedis</taxon>
        <taxon>Microsporidia</taxon>
        <taxon>Spragueidae</taxon>
        <taxon>Spraguea</taxon>
    </lineage>
</organism>
<dbReference type="AlphaFoldDB" id="S7XSN4"/>
<keyword evidence="8" id="KW-1185">Reference proteome</keyword>
<evidence type="ECO:0000259" key="5">
    <source>
        <dbReference type="Pfam" id="PF05916"/>
    </source>
</evidence>
<evidence type="ECO:0000256" key="4">
    <source>
        <dbReference type="ARBA" id="ARBA00023242"/>
    </source>
</evidence>
<dbReference type="PANTHER" id="PTHR12772">
    <property type="entry name" value="DNA REPLICATION COMPLEX GINS PROTEIN PSF2"/>
    <property type="match status" value="1"/>
</dbReference>
<dbReference type="InParanoid" id="S7XSN4"/>
<evidence type="ECO:0000313" key="7">
    <source>
        <dbReference type="EMBL" id="EPR78933.1"/>
    </source>
</evidence>
<keyword evidence="4" id="KW-0539">Nucleus</keyword>
<protein>
    <submittedName>
        <fullName evidence="7">DNA replication complex GINS protein PSF2</fullName>
    </submittedName>
</protein>
<dbReference type="InterPro" id="IPR036224">
    <property type="entry name" value="GINS_bundle-like_dom_sf"/>
</dbReference>
<dbReference type="Pfam" id="PF05916">
    <property type="entry name" value="Sld5"/>
    <property type="match status" value="1"/>
</dbReference>
<dbReference type="Gene3D" id="3.40.5.50">
    <property type="match status" value="1"/>
</dbReference>
<dbReference type="CDD" id="cd11712">
    <property type="entry name" value="GINS_A_psf2"/>
    <property type="match status" value="1"/>
</dbReference>
<comment type="caution">
    <text evidence="7">The sequence shown here is derived from an EMBL/GenBank/DDBJ whole genome shotgun (WGS) entry which is preliminary data.</text>
</comment>
<keyword evidence="3" id="KW-0235">DNA replication</keyword>
<feature type="domain" description="GINS subunit" evidence="5">
    <location>
        <begin position="65"/>
        <end position="166"/>
    </location>
</feature>
<evidence type="ECO:0000259" key="6">
    <source>
        <dbReference type="Pfam" id="PF25005"/>
    </source>
</evidence>
<dbReference type="Pfam" id="PF25005">
    <property type="entry name" value="PSF2_N"/>
    <property type="match status" value="1"/>
</dbReference>
<dbReference type="CDD" id="cd21694">
    <property type="entry name" value="GINS_B_Psf2"/>
    <property type="match status" value="1"/>
</dbReference>
<dbReference type="Proteomes" id="UP000014978">
    <property type="component" value="Unassembled WGS sequence"/>
</dbReference>
<dbReference type="EMBL" id="ATCN01000474">
    <property type="protein sequence ID" value="EPR78933.1"/>
    <property type="molecule type" value="Genomic_DNA"/>
</dbReference>
<accession>S7XSN4</accession>
<dbReference type="FunCoup" id="S7XSN4">
    <property type="interactions" value="164"/>
</dbReference>
<comment type="similarity">
    <text evidence="2">Belongs to the GINS2/PSF2 family.</text>
</comment>
<evidence type="ECO:0000256" key="3">
    <source>
        <dbReference type="ARBA" id="ARBA00022705"/>
    </source>
</evidence>
<dbReference type="InterPro" id="IPR056784">
    <property type="entry name" value="PSF2_N"/>
</dbReference>
<name>S7XSN4_SPRLO</name>
<gene>
    <name evidence="7" type="ORF">SLOPH_304</name>
</gene>